<evidence type="ECO:0000256" key="12">
    <source>
        <dbReference type="PIRNR" id="PIRNR006247"/>
    </source>
</evidence>
<keyword evidence="13" id="KW-0479">Metal-binding</keyword>
<evidence type="ECO:0000256" key="9">
    <source>
        <dbReference type="ARBA" id="ARBA00022989"/>
    </source>
</evidence>
<comment type="function">
    <text evidence="12">Low-affinity potassium transport system. Interacts with Trk system potassium uptake protein TrkA.</text>
</comment>
<dbReference type="Pfam" id="PF02386">
    <property type="entry name" value="TrkH"/>
    <property type="match status" value="1"/>
</dbReference>
<keyword evidence="7 14" id="KW-0812">Transmembrane</keyword>
<evidence type="ECO:0000256" key="13">
    <source>
        <dbReference type="PIRSR" id="PIRSR006247-1"/>
    </source>
</evidence>
<dbReference type="GO" id="GO:0015379">
    <property type="term" value="F:potassium:chloride symporter activity"/>
    <property type="evidence" value="ECO:0007669"/>
    <property type="project" value="InterPro"/>
</dbReference>
<feature type="transmembrane region" description="Helical" evidence="14">
    <location>
        <begin position="279"/>
        <end position="296"/>
    </location>
</feature>
<protein>
    <recommendedName>
        <fullName evidence="12">Trk system potassium uptake protein</fullName>
    </recommendedName>
</protein>
<evidence type="ECO:0000256" key="8">
    <source>
        <dbReference type="ARBA" id="ARBA00022958"/>
    </source>
</evidence>
<keyword evidence="3 12" id="KW-0813">Transport</keyword>
<feature type="transmembrane region" description="Helical" evidence="14">
    <location>
        <begin position="238"/>
        <end position="258"/>
    </location>
</feature>
<evidence type="ECO:0000256" key="7">
    <source>
        <dbReference type="ARBA" id="ARBA00022692"/>
    </source>
</evidence>
<sequence length="486" mass="53299">MINLKNTVRLLVMPMLWMGIVQGSFGLLSLFVFQDHISGDFFSPSALMMFSAFLLSVLLRKSELHKVTFRDALMFASLTWVLTGFLGALPIHLVTDVSMTDAVFESISALTTTGATILAGLDDMPKSFLLYRQFLQWMGGLGVVIFVVAVLPMLNVGGMRLLKAETPGPIKDDKLSPRINKTAHYLWGVYLAITVACALAYYLAGMSAYDAIAHSFTTVSTGGFSTHDASMWHFESHLILMLSNIFMMLGAISFGLHFRVFRSGFSGLRLYASDEESRVFILTAIALSFVLGWYIFSHSAYDDFFTSLSFAMFSVVSFMTSTGFGAADLGSWPAASALFLVFCAYLGGCSGSTAGGNKFVRDIITFKVIRREIRQLSHPRAILPISYQGRVVTSDVTNAVMAFMSLAALTTVVFTLLMMATGLDFWSSFTAVVACINVLGPGFGVVASNFQPVSDTGIWILNLAMLLGRLEYFTVLAMLLPHFWKK</sequence>
<feature type="transmembrane region" description="Helical" evidence="14">
    <location>
        <begin position="184"/>
        <end position="204"/>
    </location>
</feature>
<feature type="transmembrane region" description="Helical" evidence="14">
    <location>
        <begin position="39"/>
        <end position="60"/>
    </location>
</feature>
<name>A0A329E771_VIBDI</name>
<keyword evidence="8 12" id="KW-0630">Potassium</keyword>
<feature type="binding site" evidence="13">
    <location>
        <position position="439"/>
    </location>
    <ligand>
        <name>K(+)</name>
        <dbReference type="ChEBI" id="CHEBI:29103"/>
    </ligand>
</feature>
<dbReference type="GO" id="GO:0046872">
    <property type="term" value="F:metal ion binding"/>
    <property type="evidence" value="ECO:0007669"/>
    <property type="project" value="UniProtKB-KW"/>
</dbReference>
<dbReference type="AlphaFoldDB" id="A0A329E771"/>
<dbReference type="Proteomes" id="UP000248729">
    <property type="component" value="Unassembled WGS sequence"/>
</dbReference>
<organism evidence="15 16">
    <name type="scientific">Vibrio diazotrophicus</name>
    <dbReference type="NCBI Taxonomy" id="685"/>
    <lineage>
        <taxon>Bacteria</taxon>
        <taxon>Pseudomonadati</taxon>
        <taxon>Pseudomonadota</taxon>
        <taxon>Gammaproteobacteria</taxon>
        <taxon>Vibrionales</taxon>
        <taxon>Vibrionaceae</taxon>
        <taxon>Vibrio</taxon>
    </lineage>
</organism>
<evidence type="ECO:0000256" key="11">
    <source>
        <dbReference type="ARBA" id="ARBA00023136"/>
    </source>
</evidence>
<feature type="binding site" evidence="13">
    <location>
        <position position="113"/>
    </location>
    <ligand>
        <name>K(+)</name>
        <dbReference type="ChEBI" id="CHEBI:29103"/>
    </ligand>
</feature>
<keyword evidence="10 12" id="KW-0406">Ion transport</keyword>
<proteinExistence type="inferred from homology"/>
<feature type="transmembrane region" description="Helical" evidence="14">
    <location>
        <begin position="425"/>
        <end position="446"/>
    </location>
</feature>
<dbReference type="InterPro" id="IPR003445">
    <property type="entry name" value="Cat_transpt"/>
</dbReference>
<feature type="transmembrane region" description="Helical" evidence="14">
    <location>
        <begin position="308"/>
        <end position="327"/>
    </location>
</feature>
<comment type="similarity">
    <text evidence="2 12">Belongs to the TrkH potassium transport family.</text>
</comment>
<dbReference type="GO" id="GO:0005886">
    <property type="term" value="C:plasma membrane"/>
    <property type="evidence" value="ECO:0007669"/>
    <property type="project" value="UniProtKB-SubCell"/>
</dbReference>
<evidence type="ECO:0000256" key="3">
    <source>
        <dbReference type="ARBA" id="ARBA00022448"/>
    </source>
</evidence>
<accession>A0A329E771</accession>
<evidence type="ECO:0000256" key="4">
    <source>
        <dbReference type="ARBA" id="ARBA00022475"/>
    </source>
</evidence>
<reference evidence="15 16" key="1">
    <citation type="submission" date="2018-06" db="EMBL/GenBank/DDBJ databases">
        <title>Freshwater and sediment microbial communities from various areas in North America, analyzing microbe dynamics in response to fracking.</title>
        <authorList>
            <person name="Lamendella R."/>
        </authorList>
    </citation>
    <scope>NUCLEOTIDE SEQUENCE [LARGE SCALE GENOMIC DNA]</scope>
    <source>
        <strain evidence="15 16">99A</strain>
    </source>
</reference>
<evidence type="ECO:0000256" key="14">
    <source>
        <dbReference type="SAM" id="Phobius"/>
    </source>
</evidence>
<keyword evidence="6 12" id="KW-0633">Potassium transport</keyword>
<keyword evidence="4 12" id="KW-1003">Cell membrane</keyword>
<evidence type="ECO:0000313" key="16">
    <source>
        <dbReference type="Proteomes" id="UP000248729"/>
    </source>
</evidence>
<dbReference type="PIRSF" id="PIRSF006247">
    <property type="entry name" value="TrkH"/>
    <property type="match status" value="1"/>
</dbReference>
<feature type="transmembrane region" description="Helical" evidence="14">
    <location>
        <begin position="458"/>
        <end position="480"/>
    </location>
</feature>
<feature type="transmembrane region" description="Helical" evidence="14">
    <location>
        <begin position="334"/>
        <end position="354"/>
    </location>
</feature>
<comment type="subcellular location">
    <subcellularLocation>
        <location evidence="1 12">Cell inner membrane</location>
        <topology evidence="1 12">Multi-pass membrane protein</topology>
    </subcellularLocation>
</comment>
<feature type="transmembrane region" description="Helical" evidence="14">
    <location>
        <begin position="134"/>
        <end position="154"/>
    </location>
</feature>
<keyword evidence="5 12" id="KW-0997">Cell inner membrane</keyword>
<comment type="caution">
    <text evidence="15">The sequence shown here is derived from an EMBL/GenBank/DDBJ whole genome shotgun (WGS) entry which is preliminary data.</text>
</comment>
<feature type="binding site" evidence="13">
    <location>
        <position position="322"/>
    </location>
    <ligand>
        <name>K(+)</name>
        <dbReference type="ChEBI" id="CHEBI:29103"/>
    </ligand>
</feature>
<evidence type="ECO:0000256" key="10">
    <source>
        <dbReference type="ARBA" id="ARBA00023065"/>
    </source>
</evidence>
<feature type="transmembrane region" description="Helical" evidence="14">
    <location>
        <begin position="72"/>
        <end position="93"/>
    </location>
</feature>
<evidence type="ECO:0000256" key="2">
    <source>
        <dbReference type="ARBA" id="ARBA00009137"/>
    </source>
</evidence>
<feature type="binding site" evidence="13">
    <location>
        <position position="222"/>
    </location>
    <ligand>
        <name>K(+)</name>
        <dbReference type="ChEBI" id="CHEBI:29103"/>
    </ligand>
</feature>
<evidence type="ECO:0000313" key="15">
    <source>
        <dbReference type="EMBL" id="RAS61994.1"/>
    </source>
</evidence>
<evidence type="ECO:0000256" key="5">
    <source>
        <dbReference type="ARBA" id="ARBA00022519"/>
    </source>
</evidence>
<evidence type="ECO:0000256" key="1">
    <source>
        <dbReference type="ARBA" id="ARBA00004429"/>
    </source>
</evidence>
<feature type="transmembrane region" description="Helical" evidence="14">
    <location>
        <begin position="12"/>
        <end position="33"/>
    </location>
</feature>
<keyword evidence="9 14" id="KW-1133">Transmembrane helix</keyword>
<dbReference type="InterPro" id="IPR004772">
    <property type="entry name" value="TrkH"/>
</dbReference>
<feature type="binding site" evidence="13">
    <location>
        <position position="112"/>
    </location>
    <ligand>
        <name>K(+)</name>
        <dbReference type="ChEBI" id="CHEBI:29103"/>
    </ligand>
</feature>
<keyword evidence="11 12" id="KW-0472">Membrane</keyword>
<dbReference type="EMBL" id="QLTR01000016">
    <property type="protein sequence ID" value="RAS61994.1"/>
    <property type="molecule type" value="Genomic_DNA"/>
</dbReference>
<evidence type="ECO:0000256" key="6">
    <source>
        <dbReference type="ARBA" id="ARBA00022538"/>
    </source>
</evidence>
<dbReference type="PANTHER" id="PTHR32024">
    <property type="entry name" value="TRK SYSTEM POTASSIUM UPTAKE PROTEIN TRKG-RELATED"/>
    <property type="match status" value="1"/>
</dbReference>
<feature type="transmembrane region" description="Helical" evidence="14">
    <location>
        <begin position="399"/>
        <end position="418"/>
    </location>
</feature>
<dbReference type="PANTHER" id="PTHR32024:SF2">
    <property type="entry name" value="TRK SYSTEM POTASSIUM UPTAKE PROTEIN TRKG-RELATED"/>
    <property type="match status" value="1"/>
</dbReference>
<gene>
    <name evidence="15" type="ORF">DET48_11613</name>
</gene>